<keyword evidence="5" id="KW-0811">Translocation</keyword>
<gene>
    <name evidence="10" type="ORF">OCTVUL_1B012232</name>
</gene>
<evidence type="ECO:0000256" key="3">
    <source>
        <dbReference type="ARBA" id="ARBA00022816"/>
    </source>
</evidence>
<evidence type="ECO:0000256" key="5">
    <source>
        <dbReference type="ARBA" id="ARBA00023010"/>
    </source>
</evidence>
<feature type="coiled-coil region" evidence="8">
    <location>
        <begin position="686"/>
        <end position="720"/>
    </location>
</feature>
<dbReference type="GO" id="GO:0006406">
    <property type="term" value="P:mRNA export from nucleus"/>
    <property type="evidence" value="ECO:0007669"/>
    <property type="project" value="TreeGrafter"/>
</dbReference>
<keyword evidence="4" id="KW-0653">Protein transport</keyword>
<proteinExistence type="predicted"/>
<dbReference type="Pfam" id="PF10168">
    <property type="entry name" value="Nup88"/>
    <property type="match status" value="1"/>
</dbReference>
<name>A0AA36C355_OCTVU</name>
<dbReference type="PANTHER" id="PTHR13257:SF0">
    <property type="entry name" value="NUCLEAR PORE COMPLEX PROTEIN NUP88"/>
    <property type="match status" value="1"/>
</dbReference>
<dbReference type="InterPro" id="IPR019321">
    <property type="entry name" value="Nucleoporin_Nup88"/>
</dbReference>
<evidence type="ECO:0000256" key="1">
    <source>
        <dbReference type="ARBA" id="ARBA00004567"/>
    </source>
</evidence>
<feature type="region of interest" description="Disordered" evidence="9">
    <location>
        <begin position="86"/>
        <end position="114"/>
    </location>
</feature>
<dbReference type="Proteomes" id="UP001162480">
    <property type="component" value="Chromosome 30"/>
</dbReference>
<dbReference type="AlphaFoldDB" id="A0AA36C355"/>
<dbReference type="PANTHER" id="PTHR13257">
    <property type="entry name" value="NUCLEOPORIN NUP84-RELATED"/>
    <property type="match status" value="1"/>
</dbReference>
<feature type="compositionally biased region" description="Low complexity" evidence="9">
    <location>
        <begin position="86"/>
        <end position="100"/>
    </location>
</feature>
<dbReference type="InterPro" id="IPR037700">
    <property type="entry name" value="NUP88/NUP82"/>
</dbReference>
<dbReference type="GO" id="GO:0000055">
    <property type="term" value="P:ribosomal large subunit export from nucleus"/>
    <property type="evidence" value="ECO:0007669"/>
    <property type="project" value="InterPro"/>
</dbReference>
<evidence type="ECO:0000256" key="2">
    <source>
        <dbReference type="ARBA" id="ARBA00022448"/>
    </source>
</evidence>
<organism evidence="10 11">
    <name type="scientific">Octopus vulgaris</name>
    <name type="common">Common octopus</name>
    <dbReference type="NCBI Taxonomy" id="6645"/>
    <lineage>
        <taxon>Eukaryota</taxon>
        <taxon>Metazoa</taxon>
        <taxon>Spiralia</taxon>
        <taxon>Lophotrochozoa</taxon>
        <taxon>Mollusca</taxon>
        <taxon>Cephalopoda</taxon>
        <taxon>Coleoidea</taxon>
        <taxon>Octopodiformes</taxon>
        <taxon>Octopoda</taxon>
        <taxon>Incirrata</taxon>
        <taxon>Octopodidae</taxon>
        <taxon>Octopus</taxon>
    </lineage>
</organism>
<keyword evidence="11" id="KW-1185">Reference proteome</keyword>
<keyword evidence="7" id="KW-0539">Nucleus</keyword>
<keyword evidence="6" id="KW-0906">Nuclear pore complex</keyword>
<evidence type="ECO:0000256" key="4">
    <source>
        <dbReference type="ARBA" id="ARBA00022927"/>
    </source>
</evidence>
<evidence type="ECO:0000256" key="6">
    <source>
        <dbReference type="ARBA" id="ARBA00023132"/>
    </source>
</evidence>
<evidence type="ECO:0008006" key="12">
    <source>
        <dbReference type="Google" id="ProtNLM"/>
    </source>
</evidence>
<comment type="subcellular location">
    <subcellularLocation>
        <location evidence="1">Nucleus</location>
        <location evidence="1">Nuclear pore complex</location>
    </subcellularLocation>
</comment>
<sequence>MSIETSATNSESFGWRFVLNSHPFCKKLLHQQSNNGSKERANLAVPTISKGLIAVRDGSLFVWDSNSKQLVHLNLLLLASSSSSTAATTTNNNINNNSNGRSKKNDSSVDEQSNQFQVLTPSSDVGFTVEQILFNKTGQYLAIWGQVGISIMQMPQQSGKNGMYGGGKQNVVVRTFPLVERLLVSHADIRLLQVSWHPGSYYDGHVVFLALDNILRICDINEPDKIFQEISLSSSNVPPSMHYSLYSVAIGDAAVSFSFGSVTELPCKSRTASKKTRLVWPIYILRGSGDVLLLYSDITSKTSKFSFLTGPLLVHPPAEDNYGTDACSILCLQTTPPVVVIATNEGKLHHCIVLNEKSGKSTIPDTANSDDSSSLLDLPECNSTLSTDFNDQSCLYVYESVELELSLQGQSLRRNIPIEDVFTCPIHLVKDVSCEERYHCFHSAGIHSVSLPWLIHYEEFCNNANEENIPNISQSEKCLVEHVLCTKPLNSSPQFPVLGLGTTTNHLLGKTIIVLTSELEFLTIPLNERYKLPPISSCSTQNSSDAFGSPLKELSKEPFDHQLAKILQRSASTPLLKSGKSADISQEECYMLLIRSTKVFREQYIQKQDLAIEEIKRRMNILMAQKGYQMSELKEMAQSQSTLKDFSQALAEKYESSKEKQDSLLKRLSVLVRKIQSHLPILSDAERDMMKELKNMEVQLESLRKELNKTKKKKEYQEHQLSLSKSAYPNTVLSSQNLVQIKDILKDQSDDINSMVKSVKDLKLETLS</sequence>
<dbReference type="EMBL" id="OX597843">
    <property type="protein sequence ID" value="CAI9744371.1"/>
    <property type="molecule type" value="Genomic_DNA"/>
</dbReference>
<evidence type="ECO:0000313" key="10">
    <source>
        <dbReference type="EMBL" id="CAI9744371.1"/>
    </source>
</evidence>
<protein>
    <recommendedName>
        <fullName evidence="12">Nuclear pore complex protein Nup88</fullName>
    </recommendedName>
</protein>
<reference evidence="10" key="1">
    <citation type="submission" date="2023-08" db="EMBL/GenBank/DDBJ databases">
        <authorList>
            <person name="Alioto T."/>
            <person name="Alioto T."/>
            <person name="Gomez Garrido J."/>
        </authorList>
    </citation>
    <scope>NUCLEOTIDE SEQUENCE</scope>
</reference>
<dbReference type="GO" id="GO:0006606">
    <property type="term" value="P:protein import into nucleus"/>
    <property type="evidence" value="ECO:0007669"/>
    <property type="project" value="TreeGrafter"/>
</dbReference>
<dbReference type="GO" id="GO:0000056">
    <property type="term" value="P:ribosomal small subunit export from nucleus"/>
    <property type="evidence" value="ECO:0007669"/>
    <property type="project" value="InterPro"/>
</dbReference>
<evidence type="ECO:0000256" key="9">
    <source>
        <dbReference type="SAM" id="MobiDB-lite"/>
    </source>
</evidence>
<evidence type="ECO:0000256" key="8">
    <source>
        <dbReference type="SAM" id="Coils"/>
    </source>
</evidence>
<accession>A0AA36C355</accession>
<evidence type="ECO:0000313" key="11">
    <source>
        <dbReference type="Proteomes" id="UP001162480"/>
    </source>
</evidence>
<keyword evidence="3" id="KW-0509">mRNA transport</keyword>
<dbReference type="GO" id="GO:0005643">
    <property type="term" value="C:nuclear pore"/>
    <property type="evidence" value="ECO:0007669"/>
    <property type="project" value="UniProtKB-SubCell"/>
</dbReference>
<dbReference type="GO" id="GO:0017056">
    <property type="term" value="F:structural constituent of nuclear pore"/>
    <property type="evidence" value="ECO:0007669"/>
    <property type="project" value="InterPro"/>
</dbReference>
<keyword evidence="2" id="KW-0813">Transport</keyword>
<keyword evidence="8" id="KW-0175">Coiled coil</keyword>
<evidence type="ECO:0000256" key="7">
    <source>
        <dbReference type="ARBA" id="ARBA00023242"/>
    </source>
</evidence>